<dbReference type="InterPro" id="IPR012255">
    <property type="entry name" value="ETF_b"/>
</dbReference>
<evidence type="ECO:0000256" key="6">
    <source>
        <dbReference type="ARBA" id="ARBA00022982"/>
    </source>
</evidence>
<evidence type="ECO:0000256" key="4">
    <source>
        <dbReference type="ARBA" id="ARBA00016797"/>
    </source>
</evidence>
<organism evidence="9 10">
    <name type="scientific">Varibaculum cambriense</name>
    <dbReference type="NCBI Taxonomy" id="184870"/>
    <lineage>
        <taxon>Bacteria</taxon>
        <taxon>Bacillati</taxon>
        <taxon>Actinomycetota</taxon>
        <taxon>Actinomycetes</taxon>
        <taxon>Actinomycetales</taxon>
        <taxon>Actinomycetaceae</taxon>
        <taxon>Varibaculum</taxon>
    </lineage>
</organism>
<evidence type="ECO:0000313" key="9">
    <source>
        <dbReference type="EMBL" id="MCG4618625.1"/>
    </source>
</evidence>
<name>A0AAJ1EYI2_9ACTO</name>
<dbReference type="Proteomes" id="UP001200537">
    <property type="component" value="Unassembled WGS sequence"/>
</dbReference>
<dbReference type="AlphaFoldDB" id="A0AAJ1EYI2"/>
<keyword evidence="5" id="KW-0813">Transport</keyword>
<protein>
    <recommendedName>
        <fullName evidence="4">Electron transfer flavoprotein subunit beta</fullName>
    </recommendedName>
</protein>
<dbReference type="InterPro" id="IPR014729">
    <property type="entry name" value="Rossmann-like_a/b/a_fold"/>
</dbReference>
<dbReference type="GO" id="GO:0005829">
    <property type="term" value="C:cytosol"/>
    <property type="evidence" value="ECO:0007669"/>
    <property type="project" value="TreeGrafter"/>
</dbReference>
<dbReference type="PANTHER" id="PTHR21294:SF8">
    <property type="entry name" value="ELECTRON TRANSFER FLAVOPROTEIN SUBUNIT BETA"/>
    <property type="match status" value="1"/>
</dbReference>
<reference evidence="9" key="1">
    <citation type="submission" date="2022-01" db="EMBL/GenBank/DDBJ databases">
        <title>Collection of gut derived symbiotic bacterial strains cultured from healthy donors.</title>
        <authorList>
            <person name="Lin H."/>
            <person name="Kohout C."/>
            <person name="Waligurski E."/>
            <person name="Pamer E.G."/>
        </authorList>
    </citation>
    <scope>NUCLEOTIDE SEQUENCE</scope>
    <source>
        <strain evidence="9">DFI.7.46</strain>
    </source>
</reference>
<evidence type="ECO:0000256" key="5">
    <source>
        <dbReference type="ARBA" id="ARBA00022448"/>
    </source>
</evidence>
<keyword evidence="6" id="KW-0249">Electron transport</keyword>
<dbReference type="Gene3D" id="3.40.50.620">
    <property type="entry name" value="HUPs"/>
    <property type="match status" value="1"/>
</dbReference>
<comment type="caution">
    <text evidence="9">The sequence shown here is derived from an EMBL/GenBank/DDBJ whole genome shotgun (WGS) entry which is preliminary data.</text>
</comment>
<dbReference type="EMBL" id="JAKNHJ010000020">
    <property type="protein sequence ID" value="MCG4618625.1"/>
    <property type="molecule type" value="Genomic_DNA"/>
</dbReference>
<evidence type="ECO:0000256" key="1">
    <source>
        <dbReference type="ARBA" id="ARBA00001974"/>
    </source>
</evidence>
<sequence>MRIVVTVKHVPNPQSERRIENGHVVRGEEDTLNDLDENAIEAALSAKVAVPEAEIIALTMGPEGAKKALLRALQMGADRAYHLCDPALAGSDVTVTARVLARAIQKIGDVDLVVCGTSSLDGMTSMLPGALAATLQLPVITDASEVSFSAEAAAATCYQVSTALTLRAEYPLVLSVNDEANRPHYPGFKEMLAAKKKPVEQWDLAQLELSPKEVGAADSGTEVLDAQLYSQEKNQGTIVTDSANAGEALANYLVESGFAQKK</sequence>
<evidence type="ECO:0000259" key="8">
    <source>
        <dbReference type="SMART" id="SM00893"/>
    </source>
</evidence>
<dbReference type="SUPFAM" id="SSF52402">
    <property type="entry name" value="Adenine nucleotide alpha hydrolases-like"/>
    <property type="match status" value="1"/>
</dbReference>
<dbReference type="InterPro" id="IPR033948">
    <property type="entry name" value="ETF_beta_N"/>
</dbReference>
<comment type="cofactor">
    <cofactor evidence="1">
        <name>FAD</name>
        <dbReference type="ChEBI" id="CHEBI:57692"/>
    </cofactor>
</comment>
<gene>
    <name evidence="9" type="ORF">L0M99_09000</name>
</gene>
<accession>A0AAJ1EYI2</accession>
<evidence type="ECO:0000313" key="10">
    <source>
        <dbReference type="Proteomes" id="UP001200537"/>
    </source>
</evidence>
<dbReference type="Pfam" id="PF01012">
    <property type="entry name" value="ETF"/>
    <property type="match status" value="1"/>
</dbReference>
<dbReference type="InterPro" id="IPR014730">
    <property type="entry name" value="ETF_a/b_N"/>
</dbReference>
<comment type="subunit">
    <text evidence="3">Heterodimer of an alpha and a beta subunit.</text>
</comment>
<dbReference type="PANTHER" id="PTHR21294">
    <property type="entry name" value="ELECTRON TRANSFER FLAVOPROTEIN BETA-SUBUNIT"/>
    <property type="match status" value="1"/>
</dbReference>
<feature type="domain" description="Electron transfer flavoprotein alpha/beta-subunit N-terminal" evidence="8">
    <location>
        <begin position="21"/>
        <end position="211"/>
    </location>
</feature>
<dbReference type="GO" id="GO:0009055">
    <property type="term" value="F:electron transfer activity"/>
    <property type="evidence" value="ECO:0007669"/>
    <property type="project" value="InterPro"/>
</dbReference>
<proteinExistence type="inferred from homology"/>
<dbReference type="RefSeq" id="WP_024058422.1">
    <property type="nucleotide sequence ID" value="NZ_JAGZVZ010000008.1"/>
</dbReference>
<comment type="function">
    <text evidence="7">The electron transfer flavoprotein serves as a specific electron acceptor for other dehydrogenases. It transfers the electrons to the main respiratory chain via ETF-ubiquinone oxidoreductase (ETF dehydrogenase).</text>
</comment>
<evidence type="ECO:0000256" key="2">
    <source>
        <dbReference type="ARBA" id="ARBA00007557"/>
    </source>
</evidence>
<dbReference type="SMART" id="SM00893">
    <property type="entry name" value="ETF"/>
    <property type="match status" value="1"/>
</dbReference>
<comment type="similarity">
    <text evidence="2">Belongs to the ETF beta-subunit/FixA family.</text>
</comment>
<dbReference type="CDD" id="cd01714">
    <property type="entry name" value="ETF_beta"/>
    <property type="match status" value="1"/>
</dbReference>
<evidence type="ECO:0000256" key="7">
    <source>
        <dbReference type="ARBA" id="ARBA00025649"/>
    </source>
</evidence>
<evidence type="ECO:0000256" key="3">
    <source>
        <dbReference type="ARBA" id="ARBA00011355"/>
    </source>
</evidence>
<dbReference type="PIRSF" id="PIRSF000090">
    <property type="entry name" value="Beta-ETF"/>
    <property type="match status" value="1"/>
</dbReference>